<dbReference type="PROSITE" id="PS50943">
    <property type="entry name" value="HTH_CROC1"/>
    <property type="match status" value="1"/>
</dbReference>
<keyword evidence="3" id="KW-1185">Reference proteome</keyword>
<evidence type="ECO:0000259" key="1">
    <source>
        <dbReference type="PROSITE" id="PS50943"/>
    </source>
</evidence>
<sequence>MPARSPVTGRSHEPSVRFAEELRLLRAQRGESLRQLAQALGWDASLFGKMEKGQTLGGPEVVEALAQHYGTGDLLLTLWELAAGDPKQFKEQYRRYMTLEAEALSMWHFGVSTVHGLLQTEGYARTLLSAGGLDGEELTRQVEARIGRRRSLDGVDPPQFRTILSEAVLRTPLADAGEWRKQLEYLVEAAERSNITVQVLPFMAGLNGLDSTAVIFLKLLNGRVVAYTENAHRGELIEETGPVERLQRAYDAMRDRALSPDESRKFVMRMLEEVPCDPSI</sequence>
<dbReference type="Gene3D" id="1.10.260.40">
    <property type="entry name" value="lambda repressor-like DNA-binding domains"/>
    <property type="match status" value="1"/>
</dbReference>
<dbReference type="GO" id="GO:0003677">
    <property type="term" value="F:DNA binding"/>
    <property type="evidence" value="ECO:0007669"/>
    <property type="project" value="InterPro"/>
</dbReference>
<gene>
    <name evidence="2" type="ORF">B1H19_23740</name>
</gene>
<evidence type="ECO:0000313" key="3">
    <source>
        <dbReference type="Proteomes" id="UP000192726"/>
    </source>
</evidence>
<dbReference type="SMART" id="SM00530">
    <property type="entry name" value="HTH_XRE"/>
    <property type="match status" value="1"/>
</dbReference>
<dbReference type="CDD" id="cd00093">
    <property type="entry name" value="HTH_XRE"/>
    <property type="match status" value="1"/>
</dbReference>
<dbReference type="OrthoDB" id="4273809at2"/>
<dbReference type="AlphaFoldDB" id="A0A1V0TVR1"/>
<accession>A0A1V0TVR1</accession>
<dbReference type="Pfam" id="PF19054">
    <property type="entry name" value="DUF5753"/>
    <property type="match status" value="1"/>
</dbReference>
<dbReference type="RefSeq" id="WP_083106807.1">
    <property type="nucleotide sequence ID" value="NZ_CP020569.1"/>
</dbReference>
<name>A0A1V0TVR1_9ACTN</name>
<protein>
    <submittedName>
        <fullName evidence="2">Transcriptional regulator</fullName>
    </submittedName>
</protein>
<dbReference type="InterPro" id="IPR001387">
    <property type="entry name" value="Cro/C1-type_HTH"/>
</dbReference>
<dbReference type="STRING" id="553510.B1H19_23740"/>
<dbReference type="EMBL" id="CP020569">
    <property type="protein sequence ID" value="ARF56782.1"/>
    <property type="molecule type" value="Genomic_DNA"/>
</dbReference>
<dbReference type="KEGG" id="sgv:B1H19_23740"/>
<evidence type="ECO:0000313" key="2">
    <source>
        <dbReference type="EMBL" id="ARF56782.1"/>
    </source>
</evidence>
<dbReference type="Proteomes" id="UP000192726">
    <property type="component" value="Chromosome"/>
</dbReference>
<organism evidence="2 3">
    <name type="scientific">Streptomyces gilvosporeus</name>
    <dbReference type="NCBI Taxonomy" id="553510"/>
    <lineage>
        <taxon>Bacteria</taxon>
        <taxon>Bacillati</taxon>
        <taxon>Actinomycetota</taxon>
        <taxon>Actinomycetes</taxon>
        <taxon>Kitasatosporales</taxon>
        <taxon>Streptomycetaceae</taxon>
        <taxon>Streptomyces</taxon>
    </lineage>
</organism>
<dbReference type="InterPro" id="IPR010982">
    <property type="entry name" value="Lambda_DNA-bd_dom_sf"/>
</dbReference>
<dbReference type="InterPro" id="IPR043917">
    <property type="entry name" value="DUF5753"/>
</dbReference>
<dbReference type="SUPFAM" id="SSF47413">
    <property type="entry name" value="lambda repressor-like DNA-binding domains"/>
    <property type="match status" value="1"/>
</dbReference>
<proteinExistence type="predicted"/>
<dbReference type="Pfam" id="PF13560">
    <property type="entry name" value="HTH_31"/>
    <property type="match status" value="1"/>
</dbReference>
<reference evidence="2 3" key="1">
    <citation type="submission" date="2017-04" db="EMBL/GenBank/DDBJ databases">
        <title>Complete Genome Sequence of Streptomyces gilvosporeus F607, a Capable Producer of Natamycin.</title>
        <authorList>
            <person name="Zong G."/>
            <person name="Zhong C."/>
            <person name="Fu J."/>
            <person name="Qin R."/>
            <person name="Cao G."/>
        </authorList>
    </citation>
    <scope>NUCLEOTIDE SEQUENCE [LARGE SCALE GENOMIC DNA]</scope>
    <source>
        <strain evidence="2 3">F607</strain>
    </source>
</reference>
<feature type="domain" description="HTH cro/C1-type" evidence="1">
    <location>
        <begin position="22"/>
        <end position="75"/>
    </location>
</feature>